<gene>
    <name evidence="2" type="ORF">TWF703_005400</name>
</gene>
<dbReference type="Pfam" id="PF12770">
    <property type="entry name" value="CHAT"/>
    <property type="match status" value="1"/>
</dbReference>
<reference evidence="2 3" key="1">
    <citation type="submission" date="2019-06" db="EMBL/GenBank/DDBJ databases">
        <authorList>
            <person name="Palmer J.M."/>
        </authorList>
    </citation>
    <scope>NUCLEOTIDE SEQUENCE [LARGE SCALE GENOMIC DNA]</scope>
    <source>
        <strain evidence="2 3">TWF703</strain>
    </source>
</reference>
<evidence type="ECO:0000259" key="1">
    <source>
        <dbReference type="Pfam" id="PF12770"/>
    </source>
</evidence>
<dbReference type="Proteomes" id="UP000480548">
    <property type="component" value="Unassembled WGS sequence"/>
</dbReference>
<feature type="domain" description="CHAT" evidence="1">
    <location>
        <begin position="202"/>
        <end position="385"/>
    </location>
</feature>
<dbReference type="SUPFAM" id="SSF52540">
    <property type="entry name" value="P-loop containing nucleoside triphosphate hydrolases"/>
    <property type="match status" value="1"/>
</dbReference>
<organism evidence="2 3">
    <name type="scientific">Orbilia oligospora</name>
    <name type="common">Nematode-trapping fungus</name>
    <name type="synonym">Arthrobotrys oligospora</name>
    <dbReference type="NCBI Taxonomy" id="2813651"/>
    <lineage>
        <taxon>Eukaryota</taxon>
        <taxon>Fungi</taxon>
        <taxon>Dikarya</taxon>
        <taxon>Ascomycota</taxon>
        <taxon>Pezizomycotina</taxon>
        <taxon>Orbiliomycetes</taxon>
        <taxon>Orbiliales</taxon>
        <taxon>Orbiliaceae</taxon>
        <taxon>Orbilia</taxon>
    </lineage>
</organism>
<dbReference type="Gene3D" id="3.40.50.300">
    <property type="entry name" value="P-loop containing nucleotide triphosphate hydrolases"/>
    <property type="match status" value="1"/>
</dbReference>
<proteinExistence type="predicted"/>
<evidence type="ECO:0000313" key="3">
    <source>
        <dbReference type="Proteomes" id="UP000480548"/>
    </source>
</evidence>
<dbReference type="EMBL" id="WIQZ01000028">
    <property type="protein sequence ID" value="KAF3136686.1"/>
    <property type="molecule type" value="Genomic_DNA"/>
</dbReference>
<accession>A0A7C8NYV0</accession>
<sequence length="1289" mass="146407">MATRSIQIKIHSLSEKNGCVDIEISASGFSNSESAVNVPSYTIKITKPEPVAGFEKLLARHIEKYALQEPFETRLAERVENAITNYGEDLYNQIRLGELLEKLEDIDTLPPIKKLDLCVFEEPNSIVATIHWEVLELVQLQELHPNLDIHVSRVPTLASITPSEKFEASWASKKPEGLNILVVVSRPKGKQDIPYRNITLPLANISNAFSSQVLSVDIVRLGTWDAVRNALAAKPFGHYNLIHFDVHGYVEKSRYVTLNFSDRLSTYALMKQNYRAFLRFEPSGSCSDDIKPEDVASLLSEHGVKAAVLNACRSAQKPAQVGPSIASALIHHGLDFVIGMSYDIHQDAAQYFLEELYKSLLIGNLSILEAVSLGRKAMQSQPARRGRFGIKVAVQDWINPVLYLRSPILGKLCIVSKFQEPVEIARNSDWCAGFFGRDYDIACIEKALCSGTVVRLRGFRGAGKSTLVKHLQEWWIRSNFAQAVFIVDFSETDYFTAESPKISPTDIFAEIDNIITKRQQNGVRERNLYRIGPMPSNAISKNIMVDGNIGVSDIILRLKAAFSQSAYIILFNNFDNVSSIPYTGDFRFQPWANEMLDWLENLDWVNWQSMVLFSSTLDEDWLNKIPAVLTTSRGQKTRRLPAEIIDLEGLDPGAATRFAEGVINLTPYMENPTSRLYLERILQYYQHQPLALKVVLRHLRASNLSTKQYFESTLCSEIEIPLEDTGEQRRPLMDIMLASMAASGAIPVPILAATTAYCPCIYLLDILKGDGPFQAEENPSQAFEDEIDTYKDFGLVRYTEPSTNSENPDSINAGHLLIHPLFTSYMRGIVSEMSNQGGLEPIDITFAYLVYYLAQRSDDWEEIDGLRHPGSIEINRNWFNILAALRYCVIRPYGWDQNTERLFDFLMNRIVAYAAYYKQDSWDIIAEVAINGITRVMKQFSKSNNITEAWWVHLHLSDGESVDQGRNTPRKHFPLWLLERMIKLYAFLQFYAYRKFDSNGWYYNSAIIGLLDLKQAQGYLHEDGAIFLEQQAFIAAAEIAHQNSSHYEEGLAYLAKVDLGKVSGPMKQHLEIRQRDILAELMGFILDAESYQGDVEEESTSRGVIPKHLGEEQHLSGPIRALETRKVYEKALRTKNEGDIEIAKKSIYQALDSLEDPIDPYTIVLHRFMGELFRIEKDWNAAIRQLCIVQEFIKFNPEAFENIVNENGRDSYLIELHQAMTECYSEMGDKLGADNHRKISQKIHEEREKTWTSRDAEEEAALNLFYSLQIAFQRANLGAPPKGWKCSLK</sequence>
<dbReference type="InterPro" id="IPR027417">
    <property type="entry name" value="P-loop_NTPase"/>
</dbReference>
<protein>
    <recommendedName>
        <fullName evidence="1">CHAT domain-containing protein</fullName>
    </recommendedName>
</protein>
<comment type="caution">
    <text evidence="2">The sequence shown here is derived from an EMBL/GenBank/DDBJ whole genome shotgun (WGS) entry which is preliminary data.</text>
</comment>
<name>A0A7C8NYV0_ORBOL</name>
<evidence type="ECO:0000313" key="2">
    <source>
        <dbReference type="EMBL" id="KAF3136686.1"/>
    </source>
</evidence>
<dbReference type="InterPro" id="IPR024983">
    <property type="entry name" value="CHAT_dom"/>
</dbReference>